<name>A0A8J5F0I5_ZINOF</name>
<protein>
    <recommendedName>
        <fullName evidence="5">Transducin/WD40 repeat-like superfamily protein</fullName>
    </recommendedName>
</protein>
<reference evidence="3 4" key="1">
    <citation type="submission" date="2020-08" db="EMBL/GenBank/DDBJ databases">
        <title>Plant Genome Project.</title>
        <authorList>
            <person name="Zhang R.-G."/>
        </authorList>
    </citation>
    <scope>NUCLEOTIDE SEQUENCE [LARGE SCALE GENOMIC DNA]</scope>
    <source>
        <tissue evidence="3">Rhizome</tissue>
    </source>
</reference>
<dbReference type="SMART" id="SM00320">
    <property type="entry name" value="WD40"/>
    <property type="match status" value="2"/>
</dbReference>
<evidence type="ECO:0000256" key="2">
    <source>
        <dbReference type="SAM" id="MobiDB-lite"/>
    </source>
</evidence>
<evidence type="ECO:0008006" key="5">
    <source>
        <dbReference type="Google" id="ProtNLM"/>
    </source>
</evidence>
<dbReference type="Pfam" id="PF00400">
    <property type="entry name" value="WD40"/>
    <property type="match status" value="1"/>
</dbReference>
<feature type="compositionally biased region" description="Basic residues" evidence="2">
    <location>
        <begin position="468"/>
        <end position="481"/>
    </location>
</feature>
<dbReference type="EMBL" id="JACMSC010000017">
    <property type="protein sequence ID" value="KAG6479107.1"/>
    <property type="molecule type" value="Genomic_DNA"/>
</dbReference>
<gene>
    <name evidence="3" type="ORF">ZIOFF_062567</name>
</gene>
<evidence type="ECO:0000256" key="1">
    <source>
        <dbReference type="PROSITE-ProRule" id="PRU00221"/>
    </source>
</evidence>
<keyword evidence="1" id="KW-0853">WD repeat</keyword>
<dbReference type="GO" id="GO:0030687">
    <property type="term" value="C:preribosome, large subunit precursor"/>
    <property type="evidence" value="ECO:0007669"/>
    <property type="project" value="TreeGrafter"/>
</dbReference>
<dbReference type="GO" id="GO:0042273">
    <property type="term" value="P:ribosomal large subunit biogenesis"/>
    <property type="evidence" value="ECO:0007669"/>
    <property type="project" value="InterPro"/>
</dbReference>
<feature type="repeat" description="WD" evidence="1">
    <location>
        <begin position="302"/>
        <end position="339"/>
    </location>
</feature>
<sequence length="481" mass="52298">MPRTSAIECPGCPPLRALTTDALGLIKVVEVHGNPGILKVVERWGQPDASSGVLAASYADDKIEPLLAVARKNGSVEILNSLNGESLCNTHTKQFGLSDTSRQDDHVVGLHLLKTKGINMSSRVATLLLCMENGNGCLKSIPTSGVLHDSDIGSQMSFNVCSAGKILCSSLAKSENFALFGGKGVEVNTWDLGNCTRIWTAKSPRPNSLGLSPPPWFTAAAFLSEEDHRKIAAGTNNHQVRLYDTSAQRRPVMSVDYRETPIKAVCPDLHGYKVYVGNASGDLGSFDIRTGKLLGGFTGKCSGSIRSIRKHPELSVIASCGLDCYLRVWDTNTRQLLSTVFLKQHLTNVIFDSHFAYEGPGGNRHAQPSATQVHDYDSAGDNETVEDEVLPSSRSSEASKMSKRSKTKKLDKEEIPTSDNGQVYETKETNEIKKRRSKIARQEDEDDGIGDTATQSEVEDGEKSSEKHGKRLKPKKRKVSA</sequence>
<dbReference type="InterPro" id="IPR037379">
    <property type="entry name" value="WDR74/Nsa1"/>
</dbReference>
<evidence type="ECO:0000313" key="3">
    <source>
        <dbReference type="EMBL" id="KAG6479107.1"/>
    </source>
</evidence>
<dbReference type="Proteomes" id="UP000734854">
    <property type="component" value="Unassembled WGS sequence"/>
</dbReference>
<feature type="region of interest" description="Disordered" evidence="2">
    <location>
        <begin position="361"/>
        <end position="481"/>
    </location>
</feature>
<organism evidence="3 4">
    <name type="scientific">Zingiber officinale</name>
    <name type="common">Ginger</name>
    <name type="synonym">Amomum zingiber</name>
    <dbReference type="NCBI Taxonomy" id="94328"/>
    <lineage>
        <taxon>Eukaryota</taxon>
        <taxon>Viridiplantae</taxon>
        <taxon>Streptophyta</taxon>
        <taxon>Embryophyta</taxon>
        <taxon>Tracheophyta</taxon>
        <taxon>Spermatophyta</taxon>
        <taxon>Magnoliopsida</taxon>
        <taxon>Liliopsida</taxon>
        <taxon>Zingiberales</taxon>
        <taxon>Zingiberaceae</taxon>
        <taxon>Zingiber</taxon>
    </lineage>
</organism>
<accession>A0A8J5F0I5</accession>
<keyword evidence="4" id="KW-1185">Reference proteome</keyword>
<dbReference type="PANTHER" id="PTHR16038">
    <property type="entry name" value="NOP SEVEN ASSOCIATED PROTEIN 1"/>
    <property type="match status" value="1"/>
</dbReference>
<feature type="compositionally biased region" description="Acidic residues" evidence="2">
    <location>
        <begin position="378"/>
        <end position="389"/>
    </location>
</feature>
<comment type="caution">
    <text evidence="3">The sequence shown here is derived from an EMBL/GenBank/DDBJ whole genome shotgun (WGS) entry which is preliminary data.</text>
</comment>
<dbReference type="GO" id="GO:0005730">
    <property type="term" value="C:nucleolus"/>
    <property type="evidence" value="ECO:0007669"/>
    <property type="project" value="InterPro"/>
</dbReference>
<dbReference type="InterPro" id="IPR001680">
    <property type="entry name" value="WD40_rpt"/>
</dbReference>
<dbReference type="PANTHER" id="PTHR16038:SF4">
    <property type="entry name" value="WD REPEAT-CONTAINING PROTEIN 74"/>
    <property type="match status" value="1"/>
</dbReference>
<evidence type="ECO:0000313" key="4">
    <source>
        <dbReference type="Proteomes" id="UP000734854"/>
    </source>
</evidence>
<dbReference type="AlphaFoldDB" id="A0A8J5F0I5"/>
<dbReference type="OrthoDB" id="18388at2759"/>
<dbReference type="PROSITE" id="PS50082">
    <property type="entry name" value="WD_REPEATS_2"/>
    <property type="match status" value="1"/>
</dbReference>
<dbReference type="CDD" id="cd22857">
    <property type="entry name" value="WDR74"/>
    <property type="match status" value="1"/>
</dbReference>
<proteinExistence type="predicted"/>